<sequence length="238" mass="27449">IWLPLDIETIDMPEHNLHTAWTLWFDEKLPKSEACHYTEHLEKIATVSTLEQLIQLYASLKRPSALTNDITLHVMRSYKKEGETEEGEEYNHVIPAWEEMDKDGGIWIMRLARPKQRKAKKGKKNAEPLLPEPEAAKPKEEVKETKPNKNEIGTDKKWESVLLAVCSERMMEPKLVGVSLSVRADSFSFTLWHKEGLTSQERERIEAKFRSTLGLKAPMRLEHKDCSAALRAAKVHRQ</sequence>
<protein>
    <submittedName>
        <fullName evidence="3">Translation Initiation factor eIF- 4e</fullName>
    </submittedName>
</protein>
<gene>
    <name evidence="3" type="ORF">KIPB_008938</name>
</gene>
<accession>A0A9K3D1H5</accession>
<keyword evidence="1" id="KW-0648">Protein biosynthesis</keyword>
<dbReference type="PANTHER" id="PTHR11960:SF18">
    <property type="entry name" value="EUKARYOTIC TRANSLATION INITIATION FACTOR 4E HOMOLOGOUS PROTEIN, ISOFORM B"/>
    <property type="match status" value="1"/>
</dbReference>
<keyword evidence="4" id="KW-1185">Reference proteome</keyword>
<proteinExistence type="inferred from homology"/>
<feature type="region of interest" description="Disordered" evidence="2">
    <location>
        <begin position="117"/>
        <end position="151"/>
    </location>
</feature>
<dbReference type="GO" id="GO:0016281">
    <property type="term" value="C:eukaryotic translation initiation factor 4F complex"/>
    <property type="evidence" value="ECO:0007669"/>
    <property type="project" value="TreeGrafter"/>
</dbReference>
<evidence type="ECO:0000256" key="2">
    <source>
        <dbReference type="SAM" id="MobiDB-lite"/>
    </source>
</evidence>
<dbReference type="InterPro" id="IPR001040">
    <property type="entry name" value="TIF_eIF_4E"/>
</dbReference>
<dbReference type="Proteomes" id="UP000265618">
    <property type="component" value="Unassembled WGS sequence"/>
</dbReference>
<dbReference type="AlphaFoldDB" id="A0A9K3D1H5"/>
<feature type="non-terminal residue" evidence="3">
    <location>
        <position position="1"/>
    </location>
</feature>
<dbReference type="OrthoDB" id="590761at2759"/>
<evidence type="ECO:0000313" key="4">
    <source>
        <dbReference type="Proteomes" id="UP000265618"/>
    </source>
</evidence>
<reference evidence="3 4" key="1">
    <citation type="journal article" date="2018" name="PLoS ONE">
        <title>The draft genome of Kipferlia bialata reveals reductive genome evolution in fornicate parasites.</title>
        <authorList>
            <person name="Tanifuji G."/>
            <person name="Takabayashi S."/>
            <person name="Kume K."/>
            <person name="Takagi M."/>
            <person name="Nakayama T."/>
            <person name="Kamikawa R."/>
            <person name="Inagaki Y."/>
            <person name="Hashimoto T."/>
        </authorList>
    </citation>
    <scope>NUCLEOTIDE SEQUENCE [LARGE SCALE GENOMIC DNA]</scope>
    <source>
        <strain evidence="3">NY0173</strain>
    </source>
</reference>
<organism evidence="3 4">
    <name type="scientific">Kipferlia bialata</name>
    <dbReference type="NCBI Taxonomy" id="797122"/>
    <lineage>
        <taxon>Eukaryota</taxon>
        <taxon>Metamonada</taxon>
        <taxon>Carpediemonas-like organisms</taxon>
        <taxon>Kipferlia</taxon>
    </lineage>
</organism>
<feature type="compositionally biased region" description="Basic and acidic residues" evidence="2">
    <location>
        <begin position="134"/>
        <end position="151"/>
    </location>
</feature>
<dbReference type="InterPro" id="IPR023398">
    <property type="entry name" value="TIF_eIF4e-like"/>
</dbReference>
<comment type="caution">
    <text evidence="3">The sequence shown here is derived from an EMBL/GenBank/DDBJ whole genome shotgun (WGS) entry which is preliminary data.</text>
</comment>
<name>A0A9K3D1H5_9EUKA</name>
<dbReference type="PANTHER" id="PTHR11960">
    <property type="entry name" value="EUKARYOTIC TRANSLATION INITIATION FACTOR 4E RELATED"/>
    <property type="match status" value="1"/>
</dbReference>
<keyword evidence="1" id="KW-0694">RNA-binding</keyword>
<dbReference type="Gene3D" id="3.30.760.10">
    <property type="entry name" value="RNA Cap, Translation Initiation Factor Eif4e"/>
    <property type="match status" value="1"/>
</dbReference>
<keyword evidence="1 3" id="KW-0396">Initiation factor</keyword>
<comment type="similarity">
    <text evidence="1">Belongs to the eukaryotic initiation factor 4E family.</text>
</comment>
<evidence type="ECO:0000313" key="3">
    <source>
        <dbReference type="EMBL" id="GIQ86987.1"/>
    </source>
</evidence>
<dbReference type="GO" id="GO:0000340">
    <property type="term" value="F:RNA 7-methylguanosine cap binding"/>
    <property type="evidence" value="ECO:0007669"/>
    <property type="project" value="TreeGrafter"/>
</dbReference>
<dbReference type="EMBL" id="BDIP01002898">
    <property type="protein sequence ID" value="GIQ86987.1"/>
    <property type="molecule type" value="Genomic_DNA"/>
</dbReference>
<dbReference type="GO" id="GO:0003743">
    <property type="term" value="F:translation initiation factor activity"/>
    <property type="evidence" value="ECO:0007669"/>
    <property type="project" value="UniProtKB-KW"/>
</dbReference>
<dbReference type="Pfam" id="PF01652">
    <property type="entry name" value="IF4E"/>
    <property type="match status" value="1"/>
</dbReference>
<dbReference type="SUPFAM" id="SSF55418">
    <property type="entry name" value="eIF4e-like"/>
    <property type="match status" value="1"/>
</dbReference>
<evidence type="ECO:0000256" key="1">
    <source>
        <dbReference type="RuleBase" id="RU004374"/>
    </source>
</evidence>